<reference evidence="1" key="1">
    <citation type="submission" date="2019-03" db="EMBL/GenBank/DDBJ databases">
        <title>Largest Complete Mitochondrial Genome of a Gymnosperm, Sitka Spruce (Picea sitchensis), Indicates Complex Physical Structure.</title>
        <authorList>
            <person name="Jackman S.D."/>
            <person name="Coombe L."/>
            <person name="Warren R."/>
            <person name="Kirk H."/>
            <person name="Trinh E."/>
            <person name="McLeod T."/>
            <person name="Pleasance S."/>
            <person name="Pandoh P."/>
            <person name="Zhao Y."/>
            <person name="Coope R."/>
            <person name="Bousquet J."/>
            <person name="Bohlmann J.C."/>
            <person name="Jones S.J.M."/>
            <person name="Birol I."/>
        </authorList>
    </citation>
    <scope>NUCLEOTIDE SEQUENCE</scope>
    <source>
        <strain evidence="1">Q903</strain>
    </source>
</reference>
<name>A0A6B9XRW9_PICSI</name>
<accession>A0A6B9XRW9</accession>
<evidence type="ECO:0000313" key="1">
    <source>
        <dbReference type="EMBL" id="QHR91409.1"/>
    </source>
</evidence>
<protein>
    <submittedName>
        <fullName evidence="1">Uncharacterized protein</fullName>
    </submittedName>
</protein>
<proteinExistence type="predicted"/>
<gene>
    <name evidence="1" type="primary">orf05475</name>
    <name evidence="1" type="ORF">Q903MT_gene5443</name>
</gene>
<keyword evidence="1" id="KW-0496">Mitochondrion</keyword>
<dbReference type="EMBL" id="MK697702">
    <property type="protein sequence ID" value="QHR91409.1"/>
    <property type="molecule type" value="Genomic_DNA"/>
</dbReference>
<sequence length="76" mass="8941">MYRPSLRNETNGSTLLPCYERYEGYKHSVHGRSQTVKNHYVMVVFEPPPFHPAVLEPRDRARQQASYKQLNYLNSS</sequence>
<organism evidence="1">
    <name type="scientific">Picea sitchensis</name>
    <name type="common">Sitka spruce</name>
    <name type="synonym">Pinus sitchensis</name>
    <dbReference type="NCBI Taxonomy" id="3332"/>
    <lineage>
        <taxon>Eukaryota</taxon>
        <taxon>Viridiplantae</taxon>
        <taxon>Streptophyta</taxon>
        <taxon>Embryophyta</taxon>
        <taxon>Tracheophyta</taxon>
        <taxon>Spermatophyta</taxon>
        <taxon>Pinopsida</taxon>
        <taxon>Pinidae</taxon>
        <taxon>Conifers I</taxon>
        <taxon>Pinales</taxon>
        <taxon>Pinaceae</taxon>
        <taxon>Picea</taxon>
    </lineage>
</organism>
<dbReference type="AlphaFoldDB" id="A0A6B9XRW9"/>
<geneLocation type="mitochondrion" evidence="1"/>